<evidence type="ECO:0000256" key="12">
    <source>
        <dbReference type="SAM" id="MobiDB-lite"/>
    </source>
</evidence>
<evidence type="ECO:0000259" key="14">
    <source>
        <dbReference type="Pfam" id="PF11597"/>
    </source>
</evidence>
<evidence type="ECO:0000313" key="17">
    <source>
        <dbReference type="Proteomes" id="UP000039046"/>
    </source>
</evidence>
<evidence type="ECO:0000256" key="3">
    <source>
        <dbReference type="ARBA" id="ARBA00019618"/>
    </source>
</evidence>
<feature type="compositionally biased region" description="Low complexity" evidence="12">
    <location>
        <begin position="111"/>
        <end position="130"/>
    </location>
</feature>
<name>A0A0A1T1L8_9HYPO</name>
<dbReference type="InterPro" id="IPR051139">
    <property type="entry name" value="Mediator_complx_sub13"/>
</dbReference>
<evidence type="ECO:0000256" key="1">
    <source>
        <dbReference type="ARBA" id="ARBA00004123"/>
    </source>
</evidence>
<comment type="similarity">
    <text evidence="2 11">Belongs to the Mediator complex subunit 13 family.</text>
</comment>
<feature type="region of interest" description="Disordered" evidence="12">
    <location>
        <begin position="110"/>
        <end position="163"/>
    </location>
</feature>
<dbReference type="GO" id="GO:0016592">
    <property type="term" value="C:mediator complex"/>
    <property type="evidence" value="ECO:0007669"/>
    <property type="project" value="InterPro"/>
</dbReference>
<dbReference type="Pfam" id="PF18296">
    <property type="entry name" value="MID_MedPIWI"/>
    <property type="match status" value="1"/>
</dbReference>
<feature type="region of interest" description="Disordered" evidence="12">
    <location>
        <begin position="415"/>
        <end position="458"/>
    </location>
</feature>
<evidence type="ECO:0000259" key="15">
    <source>
        <dbReference type="Pfam" id="PF18296"/>
    </source>
</evidence>
<keyword evidence="6 11" id="KW-0010">Activator</keyword>
<accession>A0A0A1T1L8</accession>
<evidence type="ECO:0000259" key="13">
    <source>
        <dbReference type="Pfam" id="PF06333"/>
    </source>
</evidence>
<evidence type="ECO:0000256" key="4">
    <source>
        <dbReference type="ARBA" id="ARBA00022491"/>
    </source>
</evidence>
<feature type="region of interest" description="Disordered" evidence="12">
    <location>
        <begin position="1361"/>
        <end position="1390"/>
    </location>
</feature>
<dbReference type="Pfam" id="PF11597">
    <property type="entry name" value="Med13_N"/>
    <property type="match status" value="1"/>
</dbReference>
<gene>
    <name evidence="16" type="ORF">VHEMI06804</name>
</gene>
<evidence type="ECO:0000256" key="7">
    <source>
        <dbReference type="ARBA" id="ARBA00023163"/>
    </source>
</evidence>
<dbReference type="PANTHER" id="PTHR48249">
    <property type="entry name" value="MEDIATOR OF RNA POLYMERASE II TRANSCRIPTION SUBUNIT 13"/>
    <property type="match status" value="1"/>
</dbReference>
<evidence type="ECO:0000256" key="2">
    <source>
        <dbReference type="ARBA" id="ARBA00009354"/>
    </source>
</evidence>
<dbReference type="GO" id="GO:0045944">
    <property type="term" value="P:positive regulation of transcription by RNA polymerase II"/>
    <property type="evidence" value="ECO:0007669"/>
    <property type="project" value="TreeGrafter"/>
</dbReference>
<evidence type="ECO:0000313" key="16">
    <source>
        <dbReference type="EMBL" id="CEJ91066.1"/>
    </source>
</evidence>
<dbReference type="Proteomes" id="UP000039046">
    <property type="component" value="Unassembled WGS sequence"/>
</dbReference>
<feature type="compositionally biased region" description="Polar residues" evidence="12">
    <location>
        <begin position="135"/>
        <end position="148"/>
    </location>
</feature>
<evidence type="ECO:0000256" key="9">
    <source>
        <dbReference type="ARBA" id="ARBA00025661"/>
    </source>
</evidence>
<reference evidence="16 17" key="1">
    <citation type="journal article" date="2015" name="Genome Announc.">
        <title>Draft Genome Sequence and Gene Annotation of the Entomopathogenic Fungus Verticillium hemipterigenum.</title>
        <authorList>
            <person name="Horn F."/>
            <person name="Habel A."/>
            <person name="Scharf D.H."/>
            <person name="Dworschak J."/>
            <person name="Brakhage A.A."/>
            <person name="Guthke R."/>
            <person name="Hertweck C."/>
            <person name="Linde J."/>
        </authorList>
    </citation>
    <scope>NUCLEOTIDE SEQUENCE [LARGE SCALE GENOMIC DNA]</scope>
</reference>
<dbReference type="PANTHER" id="PTHR48249:SF3">
    <property type="entry name" value="MEDIATOR OF RNA POLYMERASE II TRANSCRIPTION SUBUNIT 13"/>
    <property type="match status" value="1"/>
</dbReference>
<evidence type="ECO:0000256" key="6">
    <source>
        <dbReference type="ARBA" id="ARBA00023159"/>
    </source>
</evidence>
<dbReference type="EMBL" id="CDHN01000003">
    <property type="protein sequence ID" value="CEJ91066.1"/>
    <property type="molecule type" value="Genomic_DNA"/>
</dbReference>
<feature type="domain" description="MID" evidence="15">
    <location>
        <begin position="1009"/>
        <end position="1180"/>
    </location>
</feature>
<comment type="function">
    <text evidence="9 11">Component of the SRB8-11 complex. The SRB8-11 complex is a regulatory module of the Mediator complex which is itself involved in regulation of basal and activated RNA polymerase II-dependent transcription. The SRB8-11 complex may be involved in the transcriptional repression of a subset of genes regulated by Mediator. It may inhibit the association of the Mediator complex with RNA polymerase II to form the holoenzyme complex.</text>
</comment>
<dbReference type="STRING" id="1531966.A0A0A1T1L8"/>
<evidence type="ECO:0000256" key="8">
    <source>
        <dbReference type="ARBA" id="ARBA00023242"/>
    </source>
</evidence>
<dbReference type="HOGENOM" id="CLU_002210_0_0_1"/>
<dbReference type="InterPro" id="IPR041285">
    <property type="entry name" value="MID_MedPIWI"/>
</dbReference>
<keyword evidence="17" id="KW-1185">Reference proteome</keyword>
<keyword evidence="5 11" id="KW-0805">Transcription regulation</keyword>
<dbReference type="InterPro" id="IPR021643">
    <property type="entry name" value="Mediator_Med13_N"/>
</dbReference>
<dbReference type="InterPro" id="IPR009401">
    <property type="entry name" value="Med13_C"/>
</dbReference>
<organism evidence="16 17">
    <name type="scientific">[Torrubiella] hemipterigena</name>
    <dbReference type="NCBI Taxonomy" id="1531966"/>
    <lineage>
        <taxon>Eukaryota</taxon>
        <taxon>Fungi</taxon>
        <taxon>Dikarya</taxon>
        <taxon>Ascomycota</taxon>
        <taxon>Pezizomycotina</taxon>
        <taxon>Sordariomycetes</taxon>
        <taxon>Hypocreomycetidae</taxon>
        <taxon>Hypocreales</taxon>
        <taxon>Clavicipitaceae</taxon>
        <taxon>Clavicipitaceae incertae sedis</taxon>
        <taxon>'Torrubiella' clade</taxon>
    </lineage>
</organism>
<feature type="region of interest" description="Disordered" evidence="12">
    <location>
        <begin position="768"/>
        <end position="825"/>
    </location>
</feature>
<dbReference type="OrthoDB" id="103819at2759"/>
<keyword evidence="4 11" id="KW-0678">Repressor</keyword>
<dbReference type="GO" id="GO:0003713">
    <property type="term" value="F:transcription coactivator activity"/>
    <property type="evidence" value="ECO:0007669"/>
    <property type="project" value="TreeGrafter"/>
</dbReference>
<feature type="region of interest" description="Disordered" evidence="12">
    <location>
        <begin position="617"/>
        <end position="642"/>
    </location>
</feature>
<feature type="domain" description="Mediator complex subunit Med13 C-terminal" evidence="13">
    <location>
        <begin position="1188"/>
        <end position="1495"/>
    </location>
</feature>
<evidence type="ECO:0000256" key="11">
    <source>
        <dbReference type="RuleBase" id="RU364134"/>
    </source>
</evidence>
<keyword evidence="7 11" id="KW-0804">Transcription</keyword>
<feature type="domain" description="Mediator complex subunit Med13 N-terminal" evidence="14">
    <location>
        <begin position="8"/>
        <end position="373"/>
    </location>
</feature>
<keyword evidence="8 11" id="KW-0539">Nucleus</keyword>
<evidence type="ECO:0000256" key="5">
    <source>
        <dbReference type="ARBA" id="ARBA00023015"/>
    </source>
</evidence>
<comment type="subunit">
    <text evidence="11">Component of the SRB8-11 complex, which itself associates with the Mediator complex.</text>
</comment>
<comment type="subcellular location">
    <subcellularLocation>
        <location evidence="1 11">Nucleus</location>
    </subcellularLocation>
</comment>
<sequence length="1506" mass="164879">MDTGEYETNALIVNDVSAIAYRLYEPAQDHRFNFHSFGLNVEKALREQRHIVSYDAKERAIWYFYVLPKDDELDTTANEKLGPTIQILDCALQIREEGVFEPGFLHKSRLQTQQSTQTINSTATPTASASDSQRHGLNSPSQLSVTTPQDHESKASNLSQQETNSPHITDKLVYENFIGALLYTVSSTFCTRTQSLPLNYRTVLLPEAFCQVQDYSNADPSLQPRLGSFRAYITTTGALIIGFTVTVCRGFECLSQAISSSSNGMATKVLAAPFGIVKGRDGSPTSDLGIEHPSSNQSQALRSLSGTHLALWEQACFNILQSRGVSNQAIGTESWATLSINKLRLQEARTEEKRNNEPCPTFSMPWPGKLCFRKKVLDVSSTNRVGEMIISVHDESHDPLALARTWFNASAEREEKLSRRRSDRRTAQAADAQGQDPRLSRPNAPSPLAMRQQGASGANMVYPTPPDALHNLNGVTPTLDGALSSPGNPLSAANVDIDAAPSASHVINSGEEEAHSEAGDSKRLNSDVNLLNGADNIFEDMGGDMFDDNDITEADFNFFDEEPSAMEMEPHDEKPLDKDDLDGTPRVEHNTDVTAAPEQSVSIKEEPVVFAKPELRHARSSQVDENQRGKENSFGKTLKRSSSPFDPHTIFKRVRASILLSRAAAAQNVNNLQRAGKIFEKVDFDHRLPMLNKKYEHGGLYDYGDVGRRASLKSEPGAVPQTNYLKRHGKGLLKRNARPNSLDSLMGSLGGIDGLTADVGVGKYNNMTAAGDESSSDSDSDESYADIGGDPSPLKTGFRSTVNGPADSDAVSQGTPVRDAEPLNEADDRLALELPRLLRPDTPEISLPQYFADPEPFPLDLPLSDEDLILVAQLVTEQAAIGALDIYDHRSEESYDDDAACQRPPYFATRGSIDILQHIVSSFLSRATSLKLKALLDIQDIPLMGQPARVQPRAIPGRDPNSDPVRPSNLYQIPSPHLEVRRADNKLSVLPSAIGFWESLGLAPSSGNKDVNAVCVFQGWTGMADNVRTFLGRLKSMYETLKLGSVQNMPIADQEAGMLQYEVDKISTSPDATMTGHGSAMIESMETLRGALSSLETVDTNVVVYFVYSPRNPGTIVEACTAFQRFFDSYQASLTAKQEIPKNELVLQLVSADLISSPSKVIVTPAADLVRLCMETYDRCVPFGGTMPAPAIRLEQPLPRIIDFKLNNNPSASLIRENSCIHVAYATSVDKRWISAAWTDDRGNEQATASYCFGRKDKSPSRTMNDIANEIWESTLQLISTWKIHWRVVITKCGPMEAHEAEFWIELARTEIHASVTMILMTVDTKPSLQLIPPAIKLPPQSITSYTTPVSTPQPNIVSPEAMATPATPARDASTLAATPGGDSTADPETESVLADVTDQTWGAISSHRLSNSISTLETHPAFISGYLVKRTGSKAEDSPAIMEVNLVHTEAGSRAYEPLLREMLSYFRSLGTLARARGVVEAETDVRPWHVAAAEKAARALYLLM</sequence>
<proteinExistence type="inferred from homology"/>
<dbReference type="Pfam" id="PF06333">
    <property type="entry name" value="Med13_C"/>
    <property type="match status" value="1"/>
</dbReference>
<evidence type="ECO:0000256" key="10">
    <source>
        <dbReference type="ARBA" id="ARBA00032008"/>
    </source>
</evidence>
<protein>
    <recommendedName>
        <fullName evidence="3 11">Mediator of RNA polymerase II transcription subunit 13</fullName>
    </recommendedName>
    <alternativeName>
        <fullName evidence="10 11">Mediator complex subunit 13</fullName>
    </alternativeName>
</protein>
<feature type="compositionally biased region" description="Acidic residues" evidence="12">
    <location>
        <begin position="774"/>
        <end position="784"/>
    </location>
</feature>